<reference evidence="3 4" key="1">
    <citation type="submission" date="2019-06" db="EMBL/GenBank/DDBJ databases">
        <title>Rhodococcus spaelei sp. nov., isolated from a cave.</title>
        <authorList>
            <person name="Lee S.D."/>
        </authorList>
    </citation>
    <scope>NUCLEOTIDE SEQUENCE [LARGE SCALE GENOMIC DNA]</scope>
    <source>
        <strain evidence="3 4">C9-5</strain>
    </source>
</reference>
<organism evidence="3 4">
    <name type="scientific">Rhodococcus spelaei</name>
    <dbReference type="NCBI Taxonomy" id="2546320"/>
    <lineage>
        <taxon>Bacteria</taxon>
        <taxon>Bacillati</taxon>
        <taxon>Actinomycetota</taxon>
        <taxon>Actinomycetes</taxon>
        <taxon>Mycobacteriales</taxon>
        <taxon>Nocardiaceae</taxon>
        <taxon>Rhodococcus</taxon>
    </lineage>
</organism>
<dbReference type="Pfam" id="PF02604">
    <property type="entry name" value="PhdYeFM_antitox"/>
    <property type="match status" value="1"/>
</dbReference>
<dbReference type="InterPro" id="IPR036165">
    <property type="entry name" value="YefM-like_sf"/>
</dbReference>
<dbReference type="SUPFAM" id="SSF143120">
    <property type="entry name" value="YefM-like"/>
    <property type="match status" value="1"/>
</dbReference>
<comment type="caution">
    <text evidence="3">The sequence shown here is derived from an EMBL/GenBank/DDBJ whole genome shotgun (WGS) entry which is preliminary data.</text>
</comment>
<dbReference type="Gene3D" id="3.40.1620.10">
    <property type="entry name" value="YefM-like domain"/>
    <property type="match status" value="1"/>
</dbReference>
<comment type="function">
    <text evidence="2">Antitoxin component of a type II toxin-antitoxin (TA) system.</text>
</comment>
<evidence type="ECO:0000313" key="4">
    <source>
        <dbReference type="Proteomes" id="UP000316256"/>
    </source>
</evidence>
<dbReference type="AlphaFoldDB" id="A0A541BS84"/>
<keyword evidence="4" id="KW-1185">Reference proteome</keyword>
<protein>
    <recommendedName>
        <fullName evidence="2">Antitoxin</fullName>
    </recommendedName>
</protein>
<evidence type="ECO:0000256" key="2">
    <source>
        <dbReference type="RuleBase" id="RU362080"/>
    </source>
</evidence>
<dbReference type="RefSeq" id="WP_142095260.1">
    <property type="nucleotide sequence ID" value="NZ_VIGH01000001.1"/>
</dbReference>
<dbReference type="OrthoDB" id="488160at2"/>
<gene>
    <name evidence="3" type="ORF">FK531_03795</name>
</gene>
<dbReference type="Proteomes" id="UP000316256">
    <property type="component" value="Unassembled WGS sequence"/>
</dbReference>
<dbReference type="NCBIfam" id="TIGR01552">
    <property type="entry name" value="phd_fam"/>
    <property type="match status" value="1"/>
</dbReference>
<dbReference type="InterPro" id="IPR006442">
    <property type="entry name" value="Antitoxin_Phd/YefM"/>
</dbReference>
<proteinExistence type="inferred from homology"/>
<dbReference type="EMBL" id="VIGH01000001">
    <property type="protein sequence ID" value="TQF75176.1"/>
    <property type="molecule type" value="Genomic_DNA"/>
</dbReference>
<evidence type="ECO:0000256" key="1">
    <source>
        <dbReference type="ARBA" id="ARBA00009981"/>
    </source>
</evidence>
<comment type="similarity">
    <text evidence="1 2">Belongs to the phD/YefM antitoxin family.</text>
</comment>
<accession>A0A541BS84</accession>
<sequence length="57" mass="6276">MRSTTATFGQVRTELRDLVSRVAYGGDRIMITRNGLPAAALVSLEDLRRLEEVSVSP</sequence>
<evidence type="ECO:0000313" key="3">
    <source>
        <dbReference type="EMBL" id="TQF75176.1"/>
    </source>
</evidence>
<name>A0A541BS84_9NOCA</name>